<reference evidence="5 6" key="1">
    <citation type="submission" date="2019-02" db="EMBL/GenBank/DDBJ databases">
        <title>Deep-cultivation of Planctomycetes and their phenomic and genomic characterization uncovers novel biology.</title>
        <authorList>
            <person name="Wiegand S."/>
            <person name="Jogler M."/>
            <person name="Boedeker C."/>
            <person name="Pinto D."/>
            <person name="Vollmers J."/>
            <person name="Rivas-Marin E."/>
            <person name="Kohn T."/>
            <person name="Peeters S.H."/>
            <person name="Heuer A."/>
            <person name="Rast P."/>
            <person name="Oberbeckmann S."/>
            <person name="Bunk B."/>
            <person name="Jeske O."/>
            <person name="Meyerdierks A."/>
            <person name="Storesund J.E."/>
            <person name="Kallscheuer N."/>
            <person name="Luecker S."/>
            <person name="Lage O.M."/>
            <person name="Pohl T."/>
            <person name="Merkel B.J."/>
            <person name="Hornburger P."/>
            <person name="Mueller R.-W."/>
            <person name="Bruemmer F."/>
            <person name="Labrenz M."/>
            <person name="Spormann A.M."/>
            <person name="Op den Camp H."/>
            <person name="Overmann J."/>
            <person name="Amann R."/>
            <person name="Jetten M.S.M."/>
            <person name="Mascher T."/>
            <person name="Medema M.H."/>
            <person name="Devos D.P."/>
            <person name="Kaster A.-K."/>
            <person name="Ovreas L."/>
            <person name="Rohde M."/>
            <person name="Galperin M.Y."/>
            <person name="Jogler C."/>
        </authorList>
    </citation>
    <scope>NUCLEOTIDE SEQUENCE [LARGE SCALE GENOMIC DNA]</scope>
    <source>
        <strain evidence="5 6">V22</strain>
    </source>
</reference>
<dbReference type="PROSITE" id="PS51677">
    <property type="entry name" value="NODB"/>
    <property type="match status" value="1"/>
</dbReference>
<dbReference type="Pfam" id="PF02397">
    <property type="entry name" value="Bac_transf"/>
    <property type="match status" value="1"/>
</dbReference>
<dbReference type="PANTHER" id="PTHR30576:SF0">
    <property type="entry name" value="UNDECAPRENYL-PHOSPHATE N-ACETYLGALACTOSAMINYL 1-PHOSPHATE TRANSFERASE-RELATED"/>
    <property type="match status" value="1"/>
</dbReference>
<feature type="transmembrane region" description="Helical" evidence="3">
    <location>
        <begin position="45"/>
        <end position="68"/>
    </location>
</feature>
<dbReference type="SUPFAM" id="SSF88713">
    <property type="entry name" value="Glycoside hydrolase/deacetylase"/>
    <property type="match status" value="1"/>
</dbReference>
<name>A0A517T4J5_9PLAN</name>
<dbReference type="InterPro" id="IPR011330">
    <property type="entry name" value="Glyco_hydro/deAcase_b/a-brl"/>
</dbReference>
<accession>A0A517T4J5</accession>
<evidence type="ECO:0000256" key="1">
    <source>
        <dbReference type="ARBA" id="ARBA00006464"/>
    </source>
</evidence>
<dbReference type="InterPro" id="IPR003362">
    <property type="entry name" value="Bact_transf"/>
</dbReference>
<evidence type="ECO:0000256" key="3">
    <source>
        <dbReference type="SAM" id="Phobius"/>
    </source>
</evidence>
<feature type="domain" description="NodB homology" evidence="4">
    <location>
        <begin position="344"/>
        <end position="627"/>
    </location>
</feature>
<dbReference type="KEGG" id="chya:V22_05230"/>
<dbReference type="PANTHER" id="PTHR30576">
    <property type="entry name" value="COLANIC BIOSYNTHESIS UDP-GLUCOSE LIPID CARRIER TRANSFERASE"/>
    <property type="match status" value="1"/>
</dbReference>
<evidence type="ECO:0000313" key="6">
    <source>
        <dbReference type="Proteomes" id="UP000319976"/>
    </source>
</evidence>
<dbReference type="GO" id="GO:0016780">
    <property type="term" value="F:phosphotransferase activity, for other substituted phosphate groups"/>
    <property type="evidence" value="ECO:0007669"/>
    <property type="project" value="TreeGrafter"/>
</dbReference>
<evidence type="ECO:0000256" key="2">
    <source>
        <dbReference type="SAM" id="MobiDB-lite"/>
    </source>
</evidence>
<sequence length="628" mass="70611">MSIQTESHSAALDTHLDKEANVECEVPMVVPENRNYLFFKRAMDLMFAIALSVMLLPVLAVIGLVVMLTSHGGAIYTQQRVGRNGRLFVLYKFRTMTQNAEATTGATWSSGKHDPRVTAPGRVLRATHLDELPQLWNVLCGDMSLIGPRPERPAFVEKLEHEVPKYTQRLGVKPGITGIAQLQLPPDKTVGDVRRKIAYDRYYVQHVSFWLDLKILLSTAGYWFKVIWGLSGMARTWSRFKKLFAIPKWETVKHYATSNELSQSHSHTPELALASLTSSGAFQALTTESANGFDSGTFAALNDSALLNAIPATPASVSAQPSTENTIRNVFSVDVEDYFHVSGFADIIKPDEWDQLESRVVANTHRILDLLDQYNTPGLFFVLGWVAERYPQLVEEIASRGHEVGSHGYNHQLLYRLTPDEFRDDLTRSRDLLSSLTGKPVQAYRAPSFTITRKTLWALDILVEEGFLFDSSIFPIHHDRYGIPDADRHPELLQRKRGLIWEFPPAVARVGGVKLPVGGGGYFRLLPSPFTLSCLERINTADHQPFMFYVHPWEIDPEQPRLPAKMTAKLRHYVNLHRTQTRLERLLTRFQFGALHDVLDISSVADVKSPEGLDSDTATSQDGVNAPR</sequence>
<comment type="similarity">
    <text evidence="1">Belongs to the bacterial sugar transferase family.</text>
</comment>
<keyword evidence="3" id="KW-1133">Transmembrane helix</keyword>
<dbReference type="Pfam" id="PF11959">
    <property type="entry name" value="DUF3473"/>
    <property type="match status" value="1"/>
</dbReference>
<dbReference type="Gene3D" id="3.20.20.370">
    <property type="entry name" value="Glycoside hydrolase/deacetylase"/>
    <property type="match status" value="1"/>
</dbReference>
<dbReference type="NCBIfam" id="TIGR03006">
    <property type="entry name" value="pepcterm_polyde"/>
    <property type="match status" value="1"/>
</dbReference>
<dbReference type="Pfam" id="PF01522">
    <property type="entry name" value="Polysacc_deac_1"/>
    <property type="match status" value="1"/>
</dbReference>
<dbReference type="CDD" id="cd10941">
    <property type="entry name" value="CE4_PuuE_HpPgdA_like_2"/>
    <property type="match status" value="1"/>
</dbReference>
<dbReference type="InterPro" id="IPR022560">
    <property type="entry name" value="DUF3473"/>
</dbReference>
<feature type="compositionally biased region" description="Polar residues" evidence="2">
    <location>
        <begin position="616"/>
        <end position="628"/>
    </location>
</feature>
<evidence type="ECO:0000313" key="5">
    <source>
        <dbReference type="EMBL" id="QDT63303.1"/>
    </source>
</evidence>
<evidence type="ECO:0000259" key="4">
    <source>
        <dbReference type="PROSITE" id="PS51677"/>
    </source>
</evidence>
<dbReference type="Proteomes" id="UP000319976">
    <property type="component" value="Chromosome"/>
</dbReference>
<dbReference type="AlphaFoldDB" id="A0A517T4J5"/>
<dbReference type="InterPro" id="IPR014344">
    <property type="entry name" value="XrtA_polysacc_deacetyl"/>
</dbReference>
<protein>
    <submittedName>
        <fullName evidence="5">Undecaprenyl-phosphate N-acetylgalactosaminyl 1-phosphate transferase</fullName>
        <ecNumber evidence="5">2.7.8.-</ecNumber>
    </submittedName>
</protein>
<dbReference type="GO" id="GO:0005975">
    <property type="term" value="P:carbohydrate metabolic process"/>
    <property type="evidence" value="ECO:0007669"/>
    <property type="project" value="InterPro"/>
</dbReference>
<proteinExistence type="inferred from homology"/>
<keyword evidence="5" id="KW-0808">Transferase</keyword>
<gene>
    <name evidence="5" type="primary">tuaA</name>
    <name evidence="5" type="ORF">V22_05230</name>
</gene>
<dbReference type="EMBL" id="CP036316">
    <property type="protein sequence ID" value="QDT63303.1"/>
    <property type="molecule type" value="Genomic_DNA"/>
</dbReference>
<dbReference type="EC" id="2.7.8.-" evidence="5"/>
<dbReference type="GO" id="GO:0016810">
    <property type="term" value="F:hydrolase activity, acting on carbon-nitrogen (but not peptide) bonds"/>
    <property type="evidence" value="ECO:0007669"/>
    <property type="project" value="InterPro"/>
</dbReference>
<keyword evidence="6" id="KW-1185">Reference proteome</keyword>
<dbReference type="RefSeq" id="WP_145259519.1">
    <property type="nucleotide sequence ID" value="NZ_CP036316.1"/>
</dbReference>
<dbReference type="OrthoDB" id="258610at2"/>
<keyword evidence="3" id="KW-0812">Transmembrane</keyword>
<dbReference type="InterPro" id="IPR045235">
    <property type="entry name" value="PuuE_HpPgdA-like"/>
</dbReference>
<feature type="region of interest" description="Disordered" evidence="2">
    <location>
        <begin position="609"/>
        <end position="628"/>
    </location>
</feature>
<keyword evidence="3" id="KW-0472">Membrane</keyword>
<dbReference type="InterPro" id="IPR002509">
    <property type="entry name" value="NODB_dom"/>
</dbReference>
<organism evidence="5 6">
    <name type="scientific">Calycomorphotria hydatis</name>
    <dbReference type="NCBI Taxonomy" id="2528027"/>
    <lineage>
        <taxon>Bacteria</taxon>
        <taxon>Pseudomonadati</taxon>
        <taxon>Planctomycetota</taxon>
        <taxon>Planctomycetia</taxon>
        <taxon>Planctomycetales</taxon>
        <taxon>Planctomycetaceae</taxon>
        <taxon>Calycomorphotria</taxon>
    </lineage>
</organism>